<dbReference type="SUPFAM" id="SSF49265">
    <property type="entry name" value="Fibronectin type III"/>
    <property type="match status" value="2"/>
</dbReference>
<dbReference type="GO" id="GO:0005615">
    <property type="term" value="C:extracellular space"/>
    <property type="evidence" value="ECO:0007669"/>
    <property type="project" value="UniProtKB-ARBA"/>
</dbReference>
<dbReference type="FunCoup" id="G1TG86">
    <property type="interactions" value="121"/>
</dbReference>
<dbReference type="CTD" id="3455"/>
<dbReference type="GO" id="GO:0035458">
    <property type="term" value="P:cellular response to interferon-beta"/>
    <property type="evidence" value="ECO:0007669"/>
    <property type="project" value="Ensembl"/>
</dbReference>
<keyword evidence="4" id="KW-0597">Phosphoprotein</keyword>
<name>G1TG86_RABIT</name>
<dbReference type="GO" id="GO:0004905">
    <property type="term" value="F:type I interferon receptor activity"/>
    <property type="evidence" value="ECO:0007669"/>
    <property type="project" value="Ensembl"/>
</dbReference>
<dbReference type="InterPro" id="IPR003961">
    <property type="entry name" value="FN3_dom"/>
</dbReference>
<keyword evidence="10" id="KW-0675">Receptor</keyword>
<comment type="subcellular location">
    <subcellularLocation>
        <location evidence="1">Cell membrane</location>
        <topology evidence="1">Single-pass type I membrane protein</topology>
    </subcellularLocation>
</comment>
<dbReference type="GO" id="GO:0005886">
    <property type="term" value="C:plasma membrane"/>
    <property type="evidence" value="ECO:0007669"/>
    <property type="project" value="UniProtKB-SubCell"/>
</dbReference>
<keyword evidence="9" id="KW-1015">Disulfide bond</keyword>
<keyword evidence="5" id="KW-0812">Transmembrane</keyword>
<keyword evidence="8" id="KW-0472">Membrane</keyword>
<feature type="region of interest" description="Disordered" evidence="15">
    <location>
        <begin position="447"/>
        <end position="523"/>
    </location>
</feature>
<organism evidence="19 20">
    <name type="scientific">Oryctolagus cuniculus</name>
    <name type="common">Rabbit</name>
    <dbReference type="NCBI Taxonomy" id="9986"/>
    <lineage>
        <taxon>Eukaryota</taxon>
        <taxon>Metazoa</taxon>
        <taxon>Chordata</taxon>
        <taxon>Craniata</taxon>
        <taxon>Vertebrata</taxon>
        <taxon>Euteleostomi</taxon>
        <taxon>Mammalia</taxon>
        <taxon>Eutheria</taxon>
        <taxon>Euarchontoglires</taxon>
        <taxon>Glires</taxon>
        <taxon>Lagomorpha</taxon>
        <taxon>Leporidae</taxon>
        <taxon>Oryctolagus</taxon>
    </lineage>
</organism>
<dbReference type="InterPro" id="IPR036116">
    <property type="entry name" value="FN3_sf"/>
</dbReference>
<reference evidence="19 20" key="1">
    <citation type="journal article" date="2011" name="Nature">
        <title>A high-resolution map of human evolutionary constraint using 29 mammals.</title>
        <authorList>
            <person name="Lindblad-Toh K."/>
            <person name="Garber M."/>
            <person name="Zuk O."/>
            <person name="Lin M.F."/>
            <person name="Parker B.J."/>
            <person name="Washietl S."/>
            <person name="Kheradpour P."/>
            <person name="Ernst J."/>
            <person name="Jordan G."/>
            <person name="Mauceli E."/>
            <person name="Ward L.D."/>
            <person name="Lowe C.B."/>
            <person name="Holloway A.K."/>
            <person name="Clamp M."/>
            <person name="Gnerre S."/>
            <person name="Alfoldi J."/>
            <person name="Beal K."/>
            <person name="Chang J."/>
            <person name="Clawson H."/>
            <person name="Cuff J."/>
            <person name="Di Palma F."/>
            <person name="Fitzgerald S."/>
            <person name="Flicek P."/>
            <person name="Guttman M."/>
            <person name="Hubisz M.J."/>
            <person name="Jaffe D.B."/>
            <person name="Jungreis I."/>
            <person name="Kent W.J."/>
            <person name="Kostka D."/>
            <person name="Lara M."/>
            <person name="Martins A.L."/>
            <person name="Massingham T."/>
            <person name="Moltke I."/>
            <person name="Raney B.J."/>
            <person name="Rasmussen M.D."/>
            <person name="Robinson J."/>
            <person name="Stark A."/>
            <person name="Vilella A.J."/>
            <person name="Wen J."/>
            <person name="Xie X."/>
            <person name="Zody M.C."/>
            <person name="Baldwin J."/>
            <person name="Bloom T."/>
            <person name="Chin C.W."/>
            <person name="Heiman D."/>
            <person name="Nicol R."/>
            <person name="Nusbaum C."/>
            <person name="Young S."/>
            <person name="Wilkinson J."/>
            <person name="Worley K.C."/>
            <person name="Kovar C.L."/>
            <person name="Muzny D.M."/>
            <person name="Gibbs R.A."/>
            <person name="Cree A."/>
            <person name="Dihn H.H."/>
            <person name="Fowler G."/>
            <person name="Jhangiani S."/>
            <person name="Joshi V."/>
            <person name="Lee S."/>
            <person name="Lewis L.R."/>
            <person name="Nazareth L.V."/>
            <person name="Okwuonu G."/>
            <person name="Santibanez J."/>
            <person name="Warren W.C."/>
            <person name="Mardis E.R."/>
            <person name="Weinstock G.M."/>
            <person name="Wilson R.K."/>
            <person name="Delehaunty K."/>
            <person name="Dooling D."/>
            <person name="Fronik C."/>
            <person name="Fulton L."/>
            <person name="Fulton B."/>
            <person name="Graves T."/>
            <person name="Minx P."/>
            <person name="Sodergren E."/>
            <person name="Birney E."/>
            <person name="Margulies E.H."/>
            <person name="Herrero J."/>
            <person name="Green E.D."/>
            <person name="Haussler D."/>
            <person name="Siepel A."/>
            <person name="Goldman N."/>
            <person name="Pollard K.S."/>
            <person name="Pedersen J.S."/>
            <person name="Lander E.S."/>
            <person name="Kellis M."/>
        </authorList>
    </citation>
    <scope>NUCLEOTIDE SEQUENCE [LARGE SCALE GENOMIC DNA]</scope>
    <source>
        <strain evidence="20">Thorbecke</strain>
    </source>
</reference>
<feature type="chain" id="PRO_5023850254" description="Interferon alpha/beta receptor 2" evidence="16">
    <location>
        <begin position="31"/>
        <end position="523"/>
    </location>
</feature>
<dbReference type="Pfam" id="PF09294">
    <property type="entry name" value="Interfer-bind"/>
    <property type="match status" value="1"/>
</dbReference>
<dbReference type="PaxDb" id="9986-ENSOCUP00000015936"/>
<dbReference type="GO" id="GO:0035455">
    <property type="term" value="P:response to interferon-alpha"/>
    <property type="evidence" value="ECO:0007669"/>
    <property type="project" value="Ensembl"/>
</dbReference>
<feature type="domain" description="Interferon/interleukin receptor" evidence="18">
    <location>
        <begin position="133"/>
        <end position="233"/>
    </location>
</feature>
<dbReference type="FunFam" id="2.60.40.10:FF:000909">
    <property type="entry name" value="Interferon alpha/beta receptor 2"/>
    <property type="match status" value="1"/>
</dbReference>
<dbReference type="GeneTree" id="ENSGT00510000049322"/>
<feature type="region of interest" description="Disordered" evidence="15">
    <location>
        <begin position="320"/>
        <end position="430"/>
    </location>
</feature>
<evidence type="ECO:0000256" key="4">
    <source>
        <dbReference type="ARBA" id="ARBA00022553"/>
    </source>
</evidence>
<dbReference type="Proteomes" id="UP000001811">
    <property type="component" value="Unplaced"/>
</dbReference>
<dbReference type="PANTHER" id="PTHR20859:SF84">
    <property type="entry name" value="INTERFERON ALPHA_BETA RECEPTOR 2"/>
    <property type="match status" value="1"/>
</dbReference>
<dbReference type="InterPro" id="IPR013783">
    <property type="entry name" value="Ig-like_fold"/>
</dbReference>
<evidence type="ECO:0000256" key="14">
    <source>
        <dbReference type="ARBA" id="ARBA00076545"/>
    </source>
</evidence>
<dbReference type="GO" id="GO:0007259">
    <property type="term" value="P:cell surface receptor signaling pathway via JAK-STAT"/>
    <property type="evidence" value="ECO:0007669"/>
    <property type="project" value="Ensembl"/>
</dbReference>
<reference evidence="19" key="3">
    <citation type="submission" date="2025-09" db="UniProtKB">
        <authorList>
            <consortium name="Ensembl"/>
        </authorList>
    </citation>
    <scope>IDENTIFICATION</scope>
    <source>
        <strain evidence="19">Thorbecke</strain>
    </source>
</reference>
<dbReference type="GO" id="GO:0042018">
    <property type="term" value="F:interleukin-22 receptor activity"/>
    <property type="evidence" value="ECO:0007669"/>
    <property type="project" value="TreeGrafter"/>
</dbReference>
<evidence type="ECO:0000256" key="16">
    <source>
        <dbReference type="SAM" id="SignalP"/>
    </source>
</evidence>
<evidence type="ECO:0000256" key="5">
    <source>
        <dbReference type="ARBA" id="ARBA00022692"/>
    </source>
</evidence>
<dbReference type="Ensembl" id="ENSOCUT00000031859.2">
    <property type="protein sequence ID" value="ENSOCUP00000015936.2"/>
    <property type="gene ID" value="ENSOCUG00000024398.2"/>
</dbReference>
<dbReference type="GO" id="GO:0051607">
    <property type="term" value="P:defense response to virus"/>
    <property type="evidence" value="ECO:0007669"/>
    <property type="project" value="Ensembl"/>
</dbReference>
<dbReference type="PANTHER" id="PTHR20859">
    <property type="entry name" value="INTERFERON/INTERLEUKIN RECEPTOR"/>
    <property type="match status" value="1"/>
</dbReference>
<evidence type="ECO:0000256" key="6">
    <source>
        <dbReference type="ARBA" id="ARBA00022729"/>
    </source>
</evidence>
<feature type="compositionally biased region" description="Low complexity" evidence="15">
    <location>
        <begin position="352"/>
        <end position="366"/>
    </location>
</feature>
<reference evidence="19" key="2">
    <citation type="submission" date="2025-08" db="UniProtKB">
        <authorList>
            <consortium name="Ensembl"/>
        </authorList>
    </citation>
    <scope>IDENTIFICATION</scope>
    <source>
        <strain evidence="19">Thorbecke</strain>
    </source>
</reference>
<evidence type="ECO:0000256" key="1">
    <source>
        <dbReference type="ARBA" id="ARBA00004251"/>
    </source>
</evidence>
<feature type="signal peptide" evidence="16">
    <location>
        <begin position="1"/>
        <end position="30"/>
    </location>
</feature>
<evidence type="ECO:0000256" key="11">
    <source>
        <dbReference type="ARBA" id="ARBA00023180"/>
    </source>
</evidence>
<gene>
    <name evidence="19" type="primary">IFNAR2</name>
</gene>
<dbReference type="Gene3D" id="2.60.40.10">
    <property type="entry name" value="Immunoglobulins"/>
    <property type="match status" value="2"/>
</dbReference>
<dbReference type="GO" id="GO:0043235">
    <property type="term" value="C:receptor complex"/>
    <property type="evidence" value="ECO:0007669"/>
    <property type="project" value="Ensembl"/>
</dbReference>
<dbReference type="STRING" id="9986.ENSOCUP00000015936"/>
<feature type="compositionally biased region" description="Acidic residues" evidence="15">
    <location>
        <begin position="321"/>
        <end position="330"/>
    </location>
</feature>
<evidence type="ECO:0000256" key="8">
    <source>
        <dbReference type="ARBA" id="ARBA00023136"/>
    </source>
</evidence>
<keyword evidence="3" id="KW-1003">Cell membrane</keyword>
<evidence type="ECO:0000259" key="17">
    <source>
        <dbReference type="Pfam" id="PF01108"/>
    </source>
</evidence>
<keyword evidence="6 16" id="KW-0732">Signal</keyword>
<dbReference type="InterPro" id="IPR015373">
    <property type="entry name" value="Interferon/interleukin_rcp_dom"/>
</dbReference>
<dbReference type="Bgee" id="ENSOCUG00000024398">
    <property type="expression patterns" value="Expressed in left lung and 17 other cell types or tissues"/>
</dbReference>
<sequence length="523" mass="57528">MFWSPNASAVRSLHLHLLVCISLVFGISHAWLDFTDQPCVFNMTLRSLRPILSWKLKNHPIVPTYYKVQHTIMSKLDTMKIVEGCTNITRPSCDVMDVLEDIHENYLFLLEGFRGSSALDNCSDIFTSADMYFEPPEFEIAGFTDLINVTVKFPPIIPKIFKKELQHSLSLVISEESGGIVKTHKPKITGNIGGNFSYVIDKLIPNSNYCVSVYFEPKFMGTPIKSPLKCTFLQSRQESESSESAKIGGIITVSVVAVVFIATVLTLKRVGYICLKNKFPKALNFQNFLFWVFPELPPSEAVDVVEVICINRMKKLWNYNYDDESDSDDETAPRANAGGYTTHGLLGRPLNQTSATSATSEESQSADGDAKESDVEEPDSPEAHAESPTAPRPALCPSPTERTDERTESPPQDPVPDGDSSSTGGSGDRIVFNVDLKSVFMRVLDDDTEDAPVTFSPPPEDISDLEDPGRTEPTTLAAGGDGLEPPYPGASSECQWPADIPSERSDTSDSDSDVGVGGDYIRR</sequence>
<dbReference type="Pfam" id="PF01108">
    <property type="entry name" value="Tissue_fac"/>
    <property type="match status" value="1"/>
</dbReference>
<accession>G1TG86</accession>
<evidence type="ECO:0000256" key="12">
    <source>
        <dbReference type="ARBA" id="ARBA00057968"/>
    </source>
</evidence>
<keyword evidence="11" id="KW-0325">Glycoprotein</keyword>
<comment type="function">
    <text evidence="12">Together with IFNAR1, forms the heterodimeric receptor for type I interferons (including interferons alpha, beta, epsilon, omega and kappa). Type I interferon binding activates the JAK-STAT signaling cascade, resulting in transcriptional activation or repression of interferon-regulated genes that encode the effectors of the interferon response. Mechanistically, type I interferon-binding brings the IFNAR1 and IFNAR2 subunits into close proximity with one another, driving their associated Janus kinases (JAKs) (TYK2 bound to IFNAR1 and JAK1 bound to IFNAR2) to cross-phosphorylate one another. The activated kinases phosphorylate specific tyrosine residues on the intracellular domains of IFNAR1 and IFNAR2, forming docking sites for the STAT transcription factors (STAT1, STAT2 and STAT). STAT proteins are then phosphorylated by the JAKs, promoting their translocation into the nucleus to regulate expression of interferon-regulated genes.</text>
</comment>
<dbReference type="eggNOG" id="ENOG502S60E">
    <property type="taxonomic scope" value="Eukaryota"/>
</dbReference>
<proteinExistence type="inferred from homology"/>
<dbReference type="OrthoDB" id="8947665at2759"/>
<dbReference type="InterPro" id="IPR050650">
    <property type="entry name" value="Type-II_Cytokine-TF_Rcpt"/>
</dbReference>
<dbReference type="GO" id="GO:0006357">
    <property type="term" value="P:regulation of transcription by RNA polymerase II"/>
    <property type="evidence" value="ECO:0007669"/>
    <property type="project" value="Ensembl"/>
</dbReference>
<evidence type="ECO:0000256" key="15">
    <source>
        <dbReference type="SAM" id="MobiDB-lite"/>
    </source>
</evidence>
<dbReference type="InParanoid" id="G1TG86"/>
<protein>
    <recommendedName>
        <fullName evidence="13">Interferon alpha/beta receptor 2</fullName>
    </recommendedName>
    <alternativeName>
        <fullName evidence="14">Type I interferon receptor 2</fullName>
    </alternativeName>
</protein>
<evidence type="ECO:0000256" key="13">
    <source>
        <dbReference type="ARBA" id="ARBA00068670"/>
    </source>
</evidence>
<evidence type="ECO:0000256" key="3">
    <source>
        <dbReference type="ARBA" id="ARBA00022475"/>
    </source>
</evidence>
<keyword evidence="7" id="KW-1133">Transmembrane helix</keyword>
<dbReference type="GO" id="GO:0019901">
    <property type="term" value="F:protein kinase binding"/>
    <property type="evidence" value="ECO:0007669"/>
    <property type="project" value="Ensembl"/>
</dbReference>
<dbReference type="AlphaFoldDB" id="G1TG86"/>
<dbReference type="HOGENOM" id="CLU_040302_0_0_1"/>
<evidence type="ECO:0000259" key="18">
    <source>
        <dbReference type="Pfam" id="PF09294"/>
    </source>
</evidence>
<evidence type="ECO:0000256" key="10">
    <source>
        <dbReference type="ARBA" id="ARBA00023170"/>
    </source>
</evidence>
<dbReference type="GO" id="GO:1900182">
    <property type="term" value="P:positive regulation of protein localization to nucleus"/>
    <property type="evidence" value="ECO:0007669"/>
    <property type="project" value="Ensembl"/>
</dbReference>
<dbReference type="GO" id="GO:0019955">
    <property type="term" value="F:cytokine binding"/>
    <property type="evidence" value="ECO:0007669"/>
    <property type="project" value="Ensembl"/>
</dbReference>
<feature type="domain" description="Fibronectin type-III" evidence="17">
    <location>
        <begin position="17"/>
        <end position="117"/>
    </location>
</feature>
<evidence type="ECO:0000313" key="19">
    <source>
        <dbReference type="Ensembl" id="ENSOCUP00000015936.2"/>
    </source>
</evidence>
<comment type="similarity">
    <text evidence="2">Belongs to the type II cytokine receptor family.</text>
</comment>
<dbReference type="KEGG" id="ocu:100338097"/>
<keyword evidence="20" id="KW-1185">Reference proteome</keyword>
<evidence type="ECO:0000256" key="9">
    <source>
        <dbReference type="ARBA" id="ARBA00023157"/>
    </source>
</evidence>
<evidence type="ECO:0000256" key="7">
    <source>
        <dbReference type="ARBA" id="ARBA00022989"/>
    </source>
</evidence>
<dbReference type="GeneID" id="100338097"/>
<evidence type="ECO:0000256" key="2">
    <source>
        <dbReference type="ARBA" id="ARBA00005399"/>
    </source>
</evidence>
<evidence type="ECO:0000313" key="20">
    <source>
        <dbReference type="Proteomes" id="UP000001811"/>
    </source>
</evidence>